<organism evidence="2 3">
    <name type="scientific">Saccharospirillum salsuginis</name>
    <dbReference type="NCBI Taxonomy" id="418750"/>
    <lineage>
        <taxon>Bacteria</taxon>
        <taxon>Pseudomonadati</taxon>
        <taxon>Pseudomonadota</taxon>
        <taxon>Gammaproteobacteria</taxon>
        <taxon>Oceanospirillales</taxon>
        <taxon>Saccharospirillaceae</taxon>
        <taxon>Saccharospirillum</taxon>
    </lineage>
</organism>
<reference evidence="2" key="2">
    <citation type="submission" date="2020-09" db="EMBL/GenBank/DDBJ databases">
        <authorList>
            <person name="Sun Q."/>
            <person name="Kim S."/>
        </authorList>
    </citation>
    <scope>NUCLEOTIDE SEQUENCE</scope>
    <source>
        <strain evidence="2">KCTC 22169</strain>
    </source>
</reference>
<reference evidence="2" key="1">
    <citation type="journal article" date="2014" name="Int. J. Syst. Evol. Microbiol.">
        <title>Complete genome sequence of Corynebacterium casei LMG S-19264T (=DSM 44701T), isolated from a smear-ripened cheese.</title>
        <authorList>
            <consortium name="US DOE Joint Genome Institute (JGI-PGF)"/>
            <person name="Walter F."/>
            <person name="Albersmeier A."/>
            <person name="Kalinowski J."/>
            <person name="Ruckert C."/>
        </authorList>
    </citation>
    <scope>NUCLEOTIDE SEQUENCE</scope>
    <source>
        <strain evidence="2">KCTC 22169</strain>
    </source>
</reference>
<evidence type="ECO:0000313" key="3">
    <source>
        <dbReference type="Proteomes" id="UP000626148"/>
    </source>
</evidence>
<dbReference type="SUPFAM" id="SSF160719">
    <property type="entry name" value="gpW/gp25-like"/>
    <property type="match status" value="1"/>
</dbReference>
<name>A0A918JZW2_9GAMM</name>
<dbReference type="InterPro" id="IPR017737">
    <property type="entry name" value="TssE1-like"/>
</dbReference>
<dbReference type="EMBL" id="BMXR01000001">
    <property type="protein sequence ID" value="GGX39281.1"/>
    <property type="molecule type" value="Genomic_DNA"/>
</dbReference>
<sequence>MLSIYEALQGKHLNGEPLSEYPNREDRLASIHDHLMRLLNARQGVLAHLPDYGLPDLNHFYQELPYSETDMAQAVKDVIEKYEPRLRRVQVTPLPRDIQFSVVRMEIAGWVVGGDRIRFRTLFKSSGEAEVQSPQGR</sequence>
<evidence type="ECO:0000259" key="1">
    <source>
        <dbReference type="Pfam" id="PF04965"/>
    </source>
</evidence>
<proteinExistence type="predicted"/>
<accession>A0A918JZW2</accession>
<dbReference type="Gene3D" id="3.10.450.40">
    <property type="match status" value="1"/>
</dbReference>
<dbReference type="Proteomes" id="UP000626148">
    <property type="component" value="Unassembled WGS sequence"/>
</dbReference>
<keyword evidence="3" id="KW-1185">Reference proteome</keyword>
<dbReference type="InterPro" id="IPR007048">
    <property type="entry name" value="IraD/Gp25-like"/>
</dbReference>
<comment type="caution">
    <text evidence="2">The sequence shown here is derived from an EMBL/GenBank/DDBJ whole genome shotgun (WGS) entry which is preliminary data.</text>
</comment>
<protein>
    <submittedName>
        <fullName evidence="2">Type VI secretion system protein</fullName>
    </submittedName>
</protein>
<dbReference type="RefSeq" id="WP_189606633.1">
    <property type="nucleotide sequence ID" value="NZ_BMXR01000001.1"/>
</dbReference>
<dbReference type="NCBIfam" id="TIGR03357">
    <property type="entry name" value="VI_zyme"/>
    <property type="match status" value="1"/>
</dbReference>
<gene>
    <name evidence="2" type="ORF">GCM10007392_02030</name>
</gene>
<evidence type="ECO:0000313" key="2">
    <source>
        <dbReference type="EMBL" id="GGX39281.1"/>
    </source>
</evidence>
<dbReference type="Pfam" id="PF04965">
    <property type="entry name" value="GPW_gp25"/>
    <property type="match status" value="1"/>
</dbReference>
<feature type="domain" description="IraD/Gp25-like" evidence="1">
    <location>
        <begin position="27"/>
        <end position="108"/>
    </location>
</feature>
<dbReference type="AlphaFoldDB" id="A0A918JZW2"/>